<name>A0A6C0JXV8_9ZZZZ</name>
<sequence length="220" mass="24251">MAFIIATTNPLDFSVYIVNQDGEYVTAETKELGDGSMAKTVLESNKDRLLELLQDIRSSHYFMTPDTLPVLPGQSPPRGAPGIMGPPGDPGPLGDRYCFSCGEMRTKEILTVIHSENAAGKYLYEVTVPSSIYENGTFTPDMSECGHPTTSDCPCSIDENGEMYIGGRIRSGAEKEIHLFNNSFDNLVHLEAVLEWTREGKKGSFRTVFTQKSRAKSARK</sequence>
<reference evidence="1" key="1">
    <citation type="journal article" date="2020" name="Nature">
        <title>Giant virus diversity and host interactions through global metagenomics.</title>
        <authorList>
            <person name="Schulz F."/>
            <person name="Roux S."/>
            <person name="Paez-Espino D."/>
            <person name="Jungbluth S."/>
            <person name="Walsh D.A."/>
            <person name="Denef V.J."/>
            <person name="McMahon K.D."/>
            <person name="Konstantinidis K.T."/>
            <person name="Eloe-Fadrosh E.A."/>
            <person name="Kyrpides N.C."/>
            <person name="Woyke T."/>
        </authorList>
    </citation>
    <scope>NUCLEOTIDE SEQUENCE</scope>
    <source>
        <strain evidence="1">GVMAG-S-1063924-116</strain>
    </source>
</reference>
<proteinExistence type="predicted"/>
<dbReference type="EMBL" id="MN740698">
    <property type="protein sequence ID" value="QHU08708.1"/>
    <property type="molecule type" value="Genomic_DNA"/>
</dbReference>
<protein>
    <submittedName>
        <fullName evidence="1">Uncharacterized protein</fullName>
    </submittedName>
</protein>
<dbReference type="AlphaFoldDB" id="A0A6C0JXV8"/>
<accession>A0A6C0JXV8</accession>
<organism evidence="1">
    <name type="scientific">viral metagenome</name>
    <dbReference type="NCBI Taxonomy" id="1070528"/>
    <lineage>
        <taxon>unclassified sequences</taxon>
        <taxon>metagenomes</taxon>
        <taxon>organismal metagenomes</taxon>
    </lineage>
</organism>
<evidence type="ECO:0000313" key="1">
    <source>
        <dbReference type="EMBL" id="QHU08708.1"/>
    </source>
</evidence>